<evidence type="ECO:0000313" key="2">
    <source>
        <dbReference type="Proteomes" id="UP000027138"/>
    </source>
</evidence>
<reference evidence="1 2" key="1">
    <citation type="journal article" date="2014" name="PLoS ONE">
        <title>Global Analysis of Gene Expression Profiles in Physic Nut (Jatropha curcas L.) Seedlings Exposed to Salt Stress.</title>
        <authorList>
            <person name="Zhang L."/>
            <person name="Zhang C."/>
            <person name="Wu P."/>
            <person name="Chen Y."/>
            <person name="Li M."/>
            <person name="Jiang H."/>
            <person name="Wu G."/>
        </authorList>
    </citation>
    <scope>NUCLEOTIDE SEQUENCE [LARGE SCALE GENOMIC DNA]</scope>
    <source>
        <strain evidence="2">cv. GZQX0401</strain>
        <tissue evidence="1">Young leaves</tissue>
    </source>
</reference>
<evidence type="ECO:0000313" key="1">
    <source>
        <dbReference type="EMBL" id="KDP30730.1"/>
    </source>
</evidence>
<sequence>MAQLAAEDVNHHNSIRLPNSTKMAIYINKAAKMAHFLHPSHSKNANWSKGRSPYLNQTRQFNNYQAFGSGTGPRKSFGSAWHAF</sequence>
<accession>A0A067KES7</accession>
<name>A0A067KES7_JATCU</name>
<gene>
    <name evidence="1" type="ORF">JCGZ_15531</name>
</gene>
<dbReference type="Proteomes" id="UP000027138">
    <property type="component" value="Unassembled WGS sequence"/>
</dbReference>
<proteinExistence type="predicted"/>
<dbReference type="EMBL" id="KK914644">
    <property type="protein sequence ID" value="KDP30730.1"/>
    <property type="molecule type" value="Genomic_DNA"/>
</dbReference>
<protein>
    <submittedName>
        <fullName evidence="1">Uncharacterized protein</fullName>
    </submittedName>
</protein>
<keyword evidence="2" id="KW-1185">Reference proteome</keyword>
<organism evidence="1 2">
    <name type="scientific">Jatropha curcas</name>
    <name type="common">Barbados nut</name>
    <dbReference type="NCBI Taxonomy" id="180498"/>
    <lineage>
        <taxon>Eukaryota</taxon>
        <taxon>Viridiplantae</taxon>
        <taxon>Streptophyta</taxon>
        <taxon>Embryophyta</taxon>
        <taxon>Tracheophyta</taxon>
        <taxon>Spermatophyta</taxon>
        <taxon>Magnoliopsida</taxon>
        <taxon>eudicotyledons</taxon>
        <taxon>Gunneridae</taxon>
        <taxon>Pentapetalae</taxon>
        <taxon>rosids</taxon>
        <taxon>fabids</taxon>
        <taxon>Malpighiales</taxon>
        <taxon>Euphorbiaceae</taxon>
        <taxon>Crotonoideae</taxon>
        <taxon>Jatropheae</taxon>
        <taxon>Jatropha</taxon>
    </lineage>
</organism>
<dbReference type="AlphaFoldDB" id="A0A067KES7"/>